<comment type="caution">
    <text evidence="2">The sequence shown here is derived from an EMBL/GenBank/DDBJ whole genome shotgun (WGS) entry which is preliminary data.</text>
</comment>
<sequence>MALVSRDSGSNTGNRLRPTQYSRPLRRAFFLSSQVACLTVGAWENETYRRKYKGYTHDRGRHQGFGVVGGRPFRDHLR</sequence>
<name>A0A250VR12_STROL</name>
<dbReference type="AlphaFoldDB" id="A0A250VR12"/>
<dbReference type="Proteomes" id="UP000217446">
    <property type="component" value="Unassembled WGS sequence"/>
</dbReference>
<evidence type="ECO:0000313" key="3">
    <source>
        <dbReference type="Proteomes" id="UP000217446"/>
    </source>
</evidence>
<organism evidence="2 3">
    <name type="scientific">Streptomyces olivochromogenes</name>
    <dbReference type="NCBI Taxonomy" id="1963"/>
    <lineage>
        <taxon>Bacteria</taxon>
        <taxon>Bacillati</taxon>
        <taxon>Actinomycetota</taxon>
        <taxon>Actinomycetes</taxon>
        <taxon>Kitasatosporales</taxon>
        <taxon>Streptomycetaceae</taxon>
        <taxon>Streptomyces</taxon>
    </lineage>
</organism>
<protein>
    <submittedName>
        <fullName evidence="2">Uncharacterized protein</fullName>
    </submittedName>
</protein>
<keyword evidence="3" id="KW-1185">Reference proteome</keyword>
<accession>A0A250VR12</accession>
<reference evidence="3" key="1">
    <citation type="submission" date="2017-05" db="EMBL/GenBank/DDBJ databases">
        <title>Streptomyces olivochromogenes NBRC 3561 whole genome shotgun sequence.</title>
        <authorList>
            <person name="Dohra H."/>
            <person name="Kodani S."/>
        </authorList>
    </citation>
    <scope>NUCLEOTIDE SEQUENCE [LARGE SCALE GENOMIC DNA]</scope>
    <source>
        <strain evidence="3">NBRC 3561</strain>
    </source>
</reference>
<dbReference type="STRING" id="1963.AQJ27_43585"/>
<dbReference type="EMBL" id="BDQI01000028">
    <property type="protein sequence ID" value="GAX56668.1"/>
    <property type="molecule type" value="Genomic_DNA"/>
</dbReference>
<evidence type="ECO:0000313" key="2">
    <source>
        <dbReference type="EMBL" id="GAX56668.1"/>
    </source>
</evidence>
<evidence type="ECO:0000256" key="1">
    <source>
        <dbReference type="SAM" id="MobiDB-lite"/>
    </source>
</evidence>
<feature type="region of interest" description="Disordered" evidence="1">
    <location>
        <begin position="59"/>
        <end position="78"/>
    </location>
</feature>
<gene>
    <name evidence="2" type="ORF">SO3561_08236</name>
</gene>
<proteinExistence type="predicted"/>